<comment type="caution">
    <text evidence="1">The sequence shown here is derived from an EMBL/GenBank/DDBJ whole genome shotgun (WGS) entry which is preliminary data.</text>
</comment>
<name>A0ABS6T3H8_9RHOB</name>
<evidence type="ECO:0000313" key="1">
    <source>
        <dbReference type="EMBL" id="MBV7379263.1"/>
    </source>
</evidence>
<dbReference type="RefSeq" id="WP_218392405.1">
    <property type="nucleotide sequence ID" value="NZ_JAHUZE010000002.1"/>
</dbReference>
<dbReference type="EMBL" id="JAHUZE010000002">
    <property type="protein sequence ID" value="MBV7379263.1"/>
    <property type="molecule type" value="Genomic_DNA"/>
</dbReference>
<dbReference type="Proteomes" id="UP000756530">
    <property type="component" value="Unassembled WGS sequence"/>
</dbReference>
<keyword evidence="2" id="KW-1185">Reference proteome</keyword>
<gene>
    <name evidence="1" type="ORF">KJP28_10010</name>
</gene>
<sequence>MSAFTTLKTALARRAHYRQTRREIEALPAELAIEDLGLIPYDAKGIAKRAVYG</sequence>
<accession>A0ABS6T3H8</accession>
<organism evidence="1 2">
    <name type="scientific">Maritimibacter dapengensis</name>
    <dbReference type="NCBI Taxonomy" id="2836868"/>
    <lineage>
        <taxon>Bacteria</taxon>
        <taxon>Pseudomonadati</taxon>
        <taxon>Pseudomonadota</taxon>
        <taxon>Alphaproteobacteria</taxon>
        <taxon>Rhodobacterales</taxon>
        <taxon>Roseobacteraceae</taxon>
        <taxon>Maritimibacter</taxon>
    </lineage>
</organism>
<evidence type="ECO:0000313" key="2">
    <source>
        <dbReference type="Proteomes" id="UP000756530"/>
    </source>
</evidence>
<evidence type="ECO:0008006" key="3">
    <source>
        <dbReference type="Google" id="ProtNLM"/>
    </source>
</evidence>
<reference evidence="1 2" key="1">
    <citation type="submission" date="2021-05" db="EMBL/GenBank/DDBJ databases">
        <title>Culturable bacteria isolated from Daya Bay.</title>
        <authorList>
            <person name="Zheng W."/>
            <person name="Yu S."/>
            <person name="Huang Y."/>
        </authorList>
    </citation>
    <scope>NUCLEOTIDE SEQUENCE [LARGE SCALE GENOMIC DNA]</scope>
    <source>
        <strain evidence="1 2">DP4N28-5</strain>
    </source>
</reference>
<proteinExistence type="predicted"/>
<protein>
    <recommendedName>
        <fullName evidence="3">DUF1127 domain-containing protein</fullName>
    </recommendedName>
</protein>